<accession>A0A174PT90</accession>
<reference evidence="1 2" key="1">
    <citation type="submission" date="2015-09" db="EMBL/GenBank/DDBJ databases">
        <authorList>
            <consortium name="Pathogen Informatics"/>
        </authorList>
    </citation>
    <scope>NUCLEOTIDE SEQUENCE [LARGE SCALE GENOMIC DNA]</scope>
    <source>
        <strain evidence="1 2">2789STDY5834957</strain>
    </source>
</reference>
<dbReference type="SUPFAM" id="SSF101094">
    <property type="entry name" value="Staphylocoagulase"/>
    <property type="match status" value="1"/>
</dbReference>
<name>A0A174PT90_9FIRM</name>
<dbReference type="AlphaFoldDB" id="A0A174PT90"/>
<evidence type="ECO:0000313" key="1">
    <source>
        <dbReference type="EMBL" id="CUP61545.1"/>
    </source>
</evidence>
<sequence>MIRLSDALFISSEPDYDTVIAIRIKNGEYYFLGWMENAEGYKYVIAKHPEENLLDRDCFSDANSLYCNIISCDGYNDAYLLAKNENPYSDFLSNIKCYERNAMSDADDHDIFSLTMDEIYSISDALRDGDYVFVIDDFR</sequence>
<organism evidence="1 2">
    <name type="scientific">Blautia obeum</name>
    <dbReference type="NCBI Taxonomy" id="40520"/>
    <lineage>
        <taxon>Bacteria</taxon>
        <taxon>Bacillati</taxon>
        <taxon>Bacillota</taxon>
        <taxon>Clostridia</taxon>
        <taxon>Lachnospirales</taxon>
        <taxon>Lachnospiraceae</taxon>
        <taxon>Blautia</taxon>
    </lineage>
</organism>
<gene>
    <name evidence="1" type="ORF">ERS852569_00185</name>
</gene>
<evidence type="ECO:0000313" key="2">
    <source>
        <dbReference type="Proteomes" id="UP000095762"/>
    </source>
</evidence>
<dbReference type="Proteomes" id="UP000095762">
    <property type="component" value="Unassembled WGS sequence"/>
</dbReference>
<dbReference type="RefSeq" id="WP_055059219.1">
    <property type="nucleotide sequence ID" value="NZ_CZBP01000001.1"/>
</dbReference>
<protein>
    <submittedName>
        <fullName evidence="1">Uncharacterized protein</fullName>
    </submittedName>
</protein>
<proteinExistence type="predicted"/>
<dbReference type="EMBL" id="CZBP01000001">
    <property type="protein sequence ID" value="CUP61545.1"/>
    <property type="molecule type" value="Genomic_DNA"/>
</dbReference>